<dbReference type="RefSeq" id="WP_173079823.1">
    <property type="nucleotide sequence ID" value="NZ_BAABJB010000049.1"/>
</dbReference>
<dbReference type="AlphaFoldDB" id="A0A6V8LDR1"/>
<reference evidence="3 4" key="2">
    <citation type="submission" date="2020-03" db="EMBL/GenBank/DDBJ databases">
        <authorList>
            <person name="Ichikawa N."/>
            <person name="Kimura A."/>
            <person name="Kitahashi Y."/>
            <person name="Uohara A."/>
        </authorList>
    </citation>
    <scope>NUCLEOTIDE SEQUENCE [LARGE SCALE GENOMIC DNA]</scope>
    <source>
        <strain evidence="3 4">NBRC 108638</strain>
    </source>
</reference>
<accession>A0A6V8LDR1</accession>
<feature type="domain" description="DUF2326" evidence="2">
    <location>
        <begin position="1"/>
        <end position="68"/>
    </location>
</feature>
<comment type="caution">
    <text evidence="3">The sequence shown here is derived from an EMBL/GenBank/DDBJ whole genome shotgun (WGS) entry which is preliminary data.</text>
</comment>
<dbReference type="InterPro" id="IPR018760">
    <property type="entry name" value="DUF2326"/>
</dbReference>
<evidence type="ECO:0000313" key="3">
    <source>
        <dbReference type="EMBL" id="GFJ93118.1"/>
    </source>
</evidence>
<keyword evidence="4" id="KW-1185">Reference proteome</keyword>
<dbReference type="EMBL" id="BLPG01000001">
    <property type="protein sequence ID" value="GFJ93118.1"/>
    <property type="molecule type" value="Genomic_DNA"/>
</dbReference>
<name>A0A6V8LDR1_9ACTN</name>
<evidence type="ECO:0000313" key="4">
    <source>
        <dbReference type="Proteomes" id="UP000482960"/>
    </source>
</evidence>
<dbReference type="Proteomes" id="UP000482960">
    <property type="component" value="Unassembled WGS sequence"/>
</dbReference>
<reference evidence="3 4" key="1">
    <citation type="submission" date="2020-03" db="EMBL/GenBank/DDBJ databases">
        <title>Whole genome shotgun sequence of Phytohabitans rumicis NBRC 108638.</title>
        <authorList>
            <person name="Komaki H."/>
            <person name="Tamura T."/>
        </authorList>
    </citation>
    <scope>NUCLEOTIDE SEQUENCE [LARGE SCALE GENOMIC DNA]</scope>
    <source>
        <strain evidence="3 4">NBRC 108638</strain>
    </source>
</reference>
<proteinExistence type="predicted"/>
<gene>
    <name evidence="3" type="ORF">Prum_067600</name>
</gene>
<evidence type="ECO:0000259" key="2">
    <source>
        <dbReference type="Pfam" id="PF10088"/>
    </source>
</evidence>
<sequence length="74" mass="7763">MVVFCFDLILAVLAHRAGRAPDFLIHDTHLFEGVDGRQLAAALALAAESQPGEGPQHTISLNSDGLDKPAATPS</sequence>
<dbReference type="Pfam" id="PF10088">
    <property type="entry name" value="DUF2326"/>
    <property type="match status" value="1"/>
</dbReference>
<organism evidence="3 4">
    <name type="scientific">Phytohabitans rumicis</name>
    <dbReference type="NCBI Taxonomy" id="1076125"/>
    <lineage>
        <taxon>Bacteria</taxon>
        <taxon>Bacillati</taxon>
        <taxon>Actinomycetota</taxon>
        <taxon>Actinomycetes</taxon>
        <taxon>Micromonosporales</taxon>
        <taxon>Micromonosporaceae</taxon>
    </lineage>
</organism>
<evidence type="ECO:0000256" key="1">
    <source>
        <dbReference type="SAM" id="MobiDB-lite"/>
    </source>
</evidence>
<protein>
    <recommendedName>
        <fullName evidence="2">DUF2326 domain-containing protein</fullName>
    </recommendedName>
</protein>
<feature type="region of interest" description="Disordered" evidence="1">
    <location>
        <begin position="47"/>
        <end position="74"/>
    </location>
</feature>